<keyword evidence="4" id="KW-1185">Reference proteome</keyword>
<dbReference type="EMBL" id="JBHMDM010000001">
    <property type="protein sequence ID" value="MFB9375965.1"/>
    <property type="molecule type" value="Genomic_DNA"/>
</dbReference>
<evidence type="ECO:0000313" key="4">
    <source>
        <dbReference type="Proteomes" id="UP001589748"/>
    </source>
</evidence>
<evidence type="ECO:0000313" key="3">
    <source>
        <dbReference type="EMBL" id="MFB9375965.1"/>
    </source>
</evidence>
<dbReference type="InterPro" id="IPR036264">
    <property type="entry name" value="Bact_exopeptidase_dim_dom"/>
</dbReference>
<reference evidence="3 4" key="1">
    <citation type="submission" date="2024-09" db="EMBL/GenBank/DDBJ databases">
        <authorList>
            <person name="Sun Q."/>
            <person name="Mori K."/>
        </authorList>
    </citation>
    <scope>NUCLEOTIDE SEQUENCE [LARGE SCALE GENOMIC DNA]</scope>
    <source>
        <strain evidence="3 4">TISTR 1856</strain>
    </source>
</reference>
<dbReference type="Gene3D" id="3.40.630.10">
    <property type="entry name" value="Zn peptidases"/>
    <property type="match status" value="1"/>
</dbReference>
<dbReference type="RefSeq" id="WP_380139607.1">
    <property type="nucleotide sequence ID" value="NZ_JBHLUI010000012.1"/>
</dbReference>
<comment type="caution">
    <text evidence="3">The sequence shown here is derived from an EMBL/GenBank/DDBJ whole genome shotgun (WGS) entry which is preliminary data.</text>
</comment>
<dbReference type="Gene3D" id="3.30.70.360">
    <property type="match status" value="1"/>
</dbReference>
<protein>
    <submittedName>
        <fullName evidence="3">Allantoate amidohydrolase</fullName>
    </submittedName>
</protein>
<dbReference type="PANTHER" id="PTHR32494:SF5">
    <property type="entry name" value="ALLANTOATE AMIDOHYDROLASE"/>
    <property type="match status" value="1"/>
</dbReference>
<organism evidence="3 4">
    <name type="scientific">Kineococcus gynurae</name>
    <dbReference type="NCBI Taxonomy" id="452979"/>
    <lineage>
        <taxon>Bacteria</taxon>
        <taxon>Bacillati</taxon>
        <taxon>Actinomycetota</taxon>
        <taxon>Actinomycetes</taxon>
        <taxon>Kineosporiales</taxon>
        <taxon>Kineosporiaceae</taxon>
        <taxon>Kineococcus</taxon>
    </lineage>
</organism>
<proteinExistence type="inferred from homology"/>
<keyword evidence="2" id="KW-0378">Hydrolase</keyword>
<accession>A0ABV5LPE0</accession>
<sequence>MPEPTLGSTAGMLAQIAGTGRDRHRGGYSRPVFAPAERELVDWWTEQVRRRGLEVETDRNGILWSWWNPTGRPLRDGVVTGSHLDSVPGGGAYDGPLGLASALRSLDLLREREIDPVRPLGLAVFPEEEGSRFGVACLGSRLLTGAIDPERARSLTDPDGRSFADAARGAGIDPRHLGRDDETLSRIGRFVELHVEQGRGLVDREAPVAVATSILGHGRWRVSVHGQGNHAGTTLLADRRDPMVTAAGVVLAVRRVAAAHPGARATVGRLVPVPGGTNVIASRVDLWLDVRHAEDAVTAAVVAEITRRAQVVAGEEGCSVEVREESSSPTVDFDPALRDRLGAVLPTAPLLATGAGHDAGVLAAHVPTAMLFTRNPSGVSHSPEEHVTDDDAELGSSALADVLADLLTT</sequence>
<comment type="similarity">
    <text evidence="1">Belongs to the peptidase M20 family.</text>
</comment>
<dbReference type="PANTHER" id="PTHR32494">
    <property type="entry name" value="ALLANTOATE DEIMINASE-RELATED"/>
    <property type="match status" value="1"/>
</dbReference>
<dbReference type="NCBIfam" id="TIGR01879">
    <property type="entry name" value="hydantase"/>
    <property type="match status" value="1"/>
</dbReference>
<dbReference type="InterPro" id="IPR010158">
    <property type="entry name" value="Amidase_Cbmase"/>
</dbReference>
<dbReference type="Pfam" id="PF01546">
    <property type="entry name" value="Peptidase_M20"/>
    <property type="match status" value="1"/>
</dbReference>
<dbReference type="PIRSF" id="PIRSF001235">
    <property type="entry name" value="Amidase_carbamoylase"/>
    <property type="match status" value="1"/>
</dbReference>
<evidence type="ECO:0000256" key="2">
    <source>
        <dbReference type="ARBA" id="ARBA00022801"/>
    </source>
</evidence>
<name>A0ABV5LPE0_9ACTN</name>
<dbReference type="InterPro" id="IPR002933">
    <property type="entry name" value="Peptidase_M20"/>
</dbReference>
<evidence type="ECO:0000256" key="1">
    <source>
        <dbReference type="ARBA" id="ARBA00006153"/>
    </source>
</evidence>
<dbReference type="SUPFAM" id="SSF53187">
    <property type="entry name" value="Zn-dependent exopeptidases"/>
    <property type="match status" value="1"/>
</dbReference>
<gene>
    <name evidence="3" type="ORF">ACFFVI_03185</name>
</gene>
<dbReference type="SUPFAM" id="SSF55031">
    <property type="entry name" value="Bacterial exopeptidase dimerisation domain"/>
    <property type="match status" value="1"/>
</dbReference>
<dbReference type="Proteomes" id="UP001589748">
    <property type="component" value="Unassembled WGS sequence"/>
</dbReference>
<dbReference type="NCBIfam" id="NF006770">
    <property type="entry name" value="PRK09290.1-4"/>
    <property type="match status" value="1"/>
</dbReference>